<keyword evidence="1" id="KW-0472">Membrane</keyword>
<dbReference type="RefSeq" id="XP_016482415.1">
    <property type="nucleotide sequence ID" value="XM_016626929.1"/>
</dbReference>
<dbReference type="OrthoDB" id="1301880at2759"/>
<evidence type="ECO:0000259" key="2">
    <source>
        <dbReference type="Pfam" id="PF00078"/>
    </source>
</evidence>
<dbReference type="AlphaFoldDB" id="A0A1S4B0E0"/>
<dbReference type="PANTHER" id="PTHR33116">
    <property type="entry name" value="REVERSE TRANSCRIPTASE ZINC-BINDING DOMAIN-CONTAINING PROTEIN-RELATED-RELATED"/>
    <property type="match status" value="1"/>
</dbReference>
<gene>
    <name evidence="3" type="primary">LOC107803250</name>
</gene>
<keyword evidence="1" id="KW-1133">Transmembrane helix</keyword>
<proteinExistence type="predicted"/>
<feature type="transmembrane region" description="Helical" evidence="1">
    <location>
        <begin position="161"/>
        <end position="180"/>
    </location>
</feature>
<dbReference type="PaxDb" id="4097-A0A1S4B0E0"/>
<dbReference type="InterPro" id="IPR000477">
    <property type="entry name" value="RT_dom"/>
</dbReference>
<sequence>MAFINGRQIMDVVLIANESVDSRNKLKKAGIMCKLDIEKAYDHVNWRFLLKMLELMGFGKKWIKWVSVFMEGLNNMVKTAKTNGWIKGFEVTGIGNNNLEITHLQYAEDTLIICDAKEEQLRYFRIILILFEGISELHINWKKSHLFPINVVPEMEQLSLILGGAVGSLPAIYLGMPLGAKSKSRRRGTQSLKN</sequence>
<evidence type="ECO:0000313" key="3">
    <source>
        <dbReference type="RefSeq" id="XP_016482415.1"/>
    </source>
</evidence>
<dbReference type="OMA" id="ELHINWK"/>
<evidence type="ECO:0000256" key="1">
    <source>
        <dbReference type="SAM" id="Phobius"/>
    </source>
</evidence>
<feature type="non-terminal residue" evidence="3">
    <location>
        <position position="194"/>
    </location>
</feature>
<accession>A0A1S4B0E0</accession>
<dbReference type="PANTHER" id="PTHR33116:SF85">
    <property type="entry name" value="REVERSE TRANSCRIPTASE ZINC-BINDING DOMAIN-CONTAINING PROTEIN"/>
    <property type="match status" value="1"/>
</dbReference>
<dbReference type="KEGG" id="nta:107803250"/>
<keyword evidence="1" id="KW-0812">Transmembrane</keyword>
<dbReference type="STRING" id="4097.A0A1S4B0E0"/>
<dbReference type="Pfam" id="PF00078">
    <property type="entry name" value="RVT_1"/>
    <property type="match status" value="1"/>
</dbReference>
<feature type="domain" description="Reverse transcriptase" evidence="2">
    <location>
        <begin position="2"/>
        <end position="176"/>
    </location>
</feature>
<protein>
    <recommendedName>
        <fullName evidence="2">Reverse transcriptase domain-containing protein</fullName>
    </recommendedName>
</protein>
<reference evidence="3" key="1">
    <citation type="submission" date="2025-08" db="UniProtKB">
        <authorList>
            <consortium name="RefSeq"/>
        </authorList>
    </citation>
    <scope>IDENTIFICATION</scope>
</reference>
<organism evidence="3">
    <name type="scientific">Nicotiana tabacum</name>
    <name type="common">Common tobacco</name>
    <dbReference type="NCBI Taxonomy" id="4097"/>
    <lineage>
        <taxon>Eukaryota</taxon>
        <taxon>Viridiplantae</taxon>
        <taxon>Streptophyta</taxon>
        <taxon>Embryophyta</taxon>
        <taxon>Tracheophyta</taxon>
        <taxon>Spermatophyta</taxon>
        <taxon>Magnoliopsida</taxon>
        <taxon>eudicotyledons</taxon>
        <taxon>Gunneridae</taxon>
        <taxon>Pentapetalae</taxon>
        <taxon>asterids</taxon>
        <taxon>lamiids</taxon>
        <taxon>Solanales</taxon>
        <taxon>Solanaceae</taxon>
        <taxon>Nicotianoideae</taxon>
        <taxon>Nicotianeae</taxon>
        <taxon>Nicotiana</taxon>
    </lineage>
</organism>
<name>A0A1S4B0E0_TOBAC</name>